<dbReference type="Proteomes" id="UP000266841">
    <property type="component" value="Unassembled WGS sequence"/>
</dbReference>
<dbReference type="PANTHER" id="PTHR23505:SF52">
    <property type="entry name" value="MAJOR FACILITATOR SUPERFAMILY PROTEIN"/>
    <property type="match status" value="1"/>
</dbReference>
<protein>
    <recommendedName>
        <fullName evidence="8">Major facilitator superfamily (MFS) profile domain-containing protein</fullName>
    </recommendedName>
</protein>
<dbReference type="InterPro" id="IPR020846">
    <property type="entry name" value="MFS_dom"/>
</dbReference>
<evidence type="ECO:0000313" key="10">
    <source>
        <dbReference type="Proteomes" id="UP000266841"/>
    </source>
</evidence>
<evidence type="ECO:0000256" key="7">
    <source>
        <dbReference type="SAM" id="Phobius"/>
    </source>
</evidence>
<dbReference type="InterPro" id="IPR044770">
    <property type="entry name" value="MFS_spinster-like"/>
</dbReference>
<keyword evidence="4 7" id="KW-1133">Transmembrane helix</keyword>
<comment type="caution">
    <text evidence="9">The sequence shown here is derived from an EMBL/GenBank/DDBJ whole genome shotgun (WGS) entry which is preliminary data.</text>
</comment>
<evidence type="ECO:0000256" key="5">
    <source>
        <dbReference type="ARBA" id="ARBA00023136"/>
    </source>
</evidence>
<organism evidence="9 10">
    <name type="scientific">Thalassiosira oceanica</name>
    <name type="common">Marine diatom</name>
    <dbReference type="NCBI Taxonomy" id="159749"/>
    <lineage>
        <taxon>Eukaryota</taxon>
        <taxon>Sar</taxon>
        <taxon>Stramenopiles</taxon>
        <taxon>Ochrophyta</taxon>
        <taxon>Bacillariophyta</taxon>
        <taxon>Coscinodiscophyceae</taxon>
        <taxon>Thalassiosirophycidae</taxon>
        <taxon>Thalassiosirales</taxon>
        <taxon>Thalassiosiraceae</taxon>
        <taxon>Thalassiosira</taxon>
    </lineage>
</organism>
<evidence type="ECO:0000256" key="1">
    <source>
        <dbReference type="ARBA" id="ARBA00004141"/>
    </source>
</evidence>
<feature type="transmembrane region" description="Helical" evidence="7">
    <location>
        <begin position="89"/>
        <end position="108"/>
    </location>
</feature>
<evidence type="ECO:0000256" key="2">
    <source>
        <dbReference type="ARBA" id="ARBA00022448"/>
    </source>
</evidence>
<keyword evidence="10" id="KW-1185">Reference proteome</keyword>
<dbReference type="AlphaFoldDB" id="K0SNW8"/>
<evidence type="ECO:0000256" key="4">
    <source>
        <dbReference type="ARBA" id="ARBA00022989"/>
    </source>
</evidence>
<dbReference type="GO" id="GO:0016020">
    <property type="term" value="C:membrane"/>
    <property type="evidence" value="ECO:0007669"/>
    <property type="project" value="UniProtKB-SubCell"/>
</dbReference>
<keyword evidence="2" id="KW-0813">Transport</keyword>
<dbReference type="Gene3D" id="1.20.1250.20">
    <property type="entry name" value="MFS general substrate transporter like domains"/>
    <property type="match status" value="1"/>
</dbReference>
<accession>K0SNW8</accession>
<comment type="subcellular location">
    <subcellularLocation>
        <location evidence="1">Membrane</location>
        <topology evidence="1">Multi-pass membrane protein</topology>
    </subcellularLocation>
</comment>
<dbReference type="InterPro" id="IPR011701">
    <property type="entry name" value="MFS"/>
</dbReference>
<feature type="transmembrane region" description="Helical" evidence="7">
    <location>
        <begin position="114"/>
        <end position="136"/>
    </location>
</feature>
<evidence type="ECO:0000259" key="8">
    <source>
        <dbReference type="PROSITE" id="PS50850"/>
    </source>
</evidence>
<keyword evidence="3 7" id="KW-0812">Transmembrane</keyword>
<feature type="transmembrane region" description="Helical" evidence="7">
    <location>
        <begin position="56"/>
        <end position="77"/>
    </location>
</feature>
<dbReference type="GO" id="GO:0022857">
    <property type="term" value="F:transmembrane transporter activity"/>
    <property type="evidence" value="ECO:0007669"/>
    <property type="project" value="InterPro"/>
</dbReference>
<keyword evidence="5 7" id="KW-0472">Membrane</keyword>
<proteinExistence type="inferred from homology"/>
<dbReference type="EMBL" id="AGNL01014555">
    <property type="protein sequence ID" value="EJK66654.1"/>
    <property type="molecule type" value="Genomic_DNA"/>
</dbReference>
<reference evidence="9 10" key="1">
    <citation type="journal article" date="2012" name="Genome Biol.">
        <title>Genome and low-iron response of an oceanic diatom adapted to chronic iron limitation.</title>
        <authorList>
            <person name="Lommer M."/>
            <person name="Specht M."/>
            <person name="Roy A.S."/>
            <person name="Kraemer L."/>
            <person name="Andreson R."/>
            <person name="Gutowska M.A."/>
            <person name="Wolf J."/>
            <person name="Bergner S.V."/>
            <person name="Schilhabel M.B."/>
            <person name="Klostermeier U.C."/>
            <person name="Beiko R.G."/>
            <person name="Rosenstiel P."/>
            <person name="Hippler M."/>
            <person name="Laroche J."/>
        </authorList>
    </citation>
    <scope>NUCLEOTIDE SEQUENCE [LARGE SCALE GENOMIC DNA]</scope>
    <source>
        <strain evidence="9 10">CCMP1005</strain>
    </source>
</reference>
<evidence type="ECO:0000256" key="3">
    <source>
        <dbReference type="ARBA" id="ARBA00022692"/>
    </source>
</evidence>
<feature type="domain" description="Major facilitator superfamily (MFS) profile" evidence="8">
    <location>
        <begin position="20"/>
        <end position="266"/>
    </location>
</feature>
<dbReference type="InterPro" id="IPR036259">
    <property type="entry name" value="MFS_trans_sf"/>
</dbReference>
<dbReference type="SUPFAM" id="SSF103473">
    <property type="entry name" value="MFS general substrate transporter"/>
    <property type="match status" value="1"/>
</dbReference>
<dbReference type="OMA" id="CWVISTV"/>
<dbReference type="PANTHER" id="PTHR23505">
    <property type="entry name" value="SPINSTER"/>
    <property type="match status" value="1"/>
</dbReference>
<evidence type="ECO:0000313" key="9">
    <source>
        <dbReference type="EMBL" id="EJK66654.1"/>
    </source>
</evidence>
<dbReference type="PROSITE" id="PS50850">
    <property type="entry name" value="MFS"/>
    <property type="match status" value="1"/>
</dbReference>
<gene>
    <name evidence="9" type="ORF">THAOC_12406</name>
</gene>
<dbReference type="Pfam" id="PF07690">
    <property type="entry name" value="MFS_1"/>
    <property type="match status" value="1"/>
</dbReference>
<evidence type="ECO:0000256" key="6">
    <source>
        <dbReference type="ARBA" id="ARBA00024338"/>
    </source>
</evidence>
<sequence length="266" mass="29021">MLPIRKKSIKVRYVQLCRLQVAVLITVAALDAADKAMLAASFPILERTLSLDVATLGYFSMFANLSYALSLPLWSGLVHRHGVKKAHSILASSCFLWGVATMLIAGSSTITWQAIFRCVNGAALASILPLSQMMLVEFVPAALRGTSFGLMAFMENLSATASTSAVVWFDDWRVPYFVVGTLSILISSIVERYLVIVHAKGAPGQNEHKMTMIQMFPSSAALEIAFSSNGRVDSSCDLTANMRRPIQDVDRVETVNKKDMLVLSKA</sequence>
<name>K0SNW8_THAOC</name>
<dbReference type="eggNOG" id="KOG1330">
    <property type="taxonomic scope" value="Eukaryota"/>
</dbReference>
<feature type="transmembrane region" description="Helical" evidence="7">
    <location>
        <begin position="175"/>
        <end position="195"/>
    </location>
</feature>
<dbReference type="OrthoDB" id="440755at2759"/>
<comment type="similarity">
    <text evidence="6">Belongs to the major facilitator superfamily. Spinster (TC 2.A.1.49) family.</text>
</comment>